<proteinExistence type="predicted"/>
<organism evidence="1 2">
    <name type="scientific">Cristinia sonorae</name>
    <dbReference type="NCBI Taxonomy" id="1940300"/>
    <lineage>
        <taxon>Eukaryota</taxon>
        <taxon>Fungi</taxon>
        <taxon>Dikarya</taxon>
        <taxon>Basidiomycota</taxon>
        <taxon>Agaricomycotina</taxon>
        <taxon>Agaricomycetes</taxon>
        <taxon>Agaricomycetidae</taxon>
        <taxon>Agaricales</taxon>
        <taxon>Pleurotineae</taxon>
        <taxon>Stephanosporaceae</taxon>
        <taxon>Cristinia</taxon>
    </lineage>
</organism>
<sequence>MTFSESCMSDAGVVVSLFPHLVPPLALSKEEEAYAPQRRYGLREFKHSSSLRGVVHLKPEAQKLERHVLKAQAAAEIVRFRHLSLINHALGPAGDAISCTPVFMGPTSDPPNARSVTENTDDHNDHTHLRPIVSTFQVDTPDSTTTASTRLSHVHDVGVGFLVYALCVTGCQLLEHRAVGALPHGCLPSVIGQLGLAPLMWGSDP</sequence>
<name>A0A8K0XJX2_9AGAR</name>
<dbReference type="Proteomes" id="UP000813824">
    <property type="component" value="Unassembled WGS sequence"/>
</dbReference>
<keyword evidence="2" id="KW-1185">Reference proteome</keyword>
<evidence type="ECO:0000313" key="2">
    <source>
        <dbReference type="Proteomes" id="UP000813824"/>
    </source>
</evidence>
<comment type="caution">
    <text evidence="1">The sequence shown here is derived from an EMBL/GenBank/DDBJ whole genome shotgun (WGS) entry which is preliminary data.</text>
</comment>
<dbReference type="EMBL" id="JAEVFJ010000062">
    <property type="protein sequence ID" value="KAH8077737.1"/>
    <property type="molecule type" value="Genomic_DNA"/>
</dbReference>
<gene>
    <name evidence="1" type="ORF">BXZ70DRAFT_911292</name>
</gene>
<evidence type="ECO:0000313" key="1">
    <source>
        <dbReference type="EMBL" id="KAH8077737.1"/>
    </source>
</evidence>
<reference evidence="1" key="1">
    <citation type="journal article" date="2021" name="New Phytol.">
        <title>Evolutionary innovations through gain and loss of genes in the ectomycorrhizal Boletales.</title>
        <authorList>
            <person name="Wu G."/>
            <person name="Miyauchi S."/>
            <person name="Morin E."/>
            <person name="Kuo A."/>
            <person name="Drula E."/>
            <person name="Varga T."/>
            <person name="Kohler A."/>
            <person name="Feng B."/>
            <person name="Cao Y."/>
            <person name="Lipzen A."/>
            <person name="Daum C."/>
            <person name="Hundley H."/>
            <person name="Pangilinan J."/>
            <person name="Johnson J."/>
            <person name="Barry K."/>
            <person name="LaButti K."/>
            <person name="Ng V."/>
            <person name="Ahrendt S."/>
            <person name="Min B."/>
            <person name="Choi I.G."/>
            <person name="Park H."/>
            <person name="Plett J.M."/>
            <person name="Magnuson J."/>
            <person name="Spatafora J.W."/>
            <person name="Nagy L.G."/>
            <person name="Henrissat B."/>
            <person name="Grigoriev I.V."/>
            <person name="Yang Z.L."/>
            <person name="Xu J."/>
            <person name="Martin F.M."/>
        </authorList>
    </citation>
    <scope>NUCLEOTIDE SEQUENCE</scope>
    <source>
        <strain evidence="1">KKN 215</strain>
    </source>
</reference>
<protein>
    <submittedName>
        <fullName evidence="1">Uncharacterized protein</fullName>
    </submittedName>
</protein>
<dbReference type="AlphaFoldDB" id="A0A8K0XJX2"/>
<accession>A0A8K0XJX2</accession>